<dbReference type="EMBL" id="CM047587">
    <property type="protein sequence ID" value="KAI9906368.1"/>
    <property type="molecule type" value="Genomic_DNA"/>
</dbReference>
<protein>
    <submittedName>
        <fullName evidence="1">Uncharacterized protein</fullName>
    </submittedName>
</protein>
<sequence>MGPVLHYPDWPLSTASLDDAQDVNMAALDAFHSLIPRCVNPFYASFSTTQAASLVFTKMGVFSGKVFMALRGPALHVDRVLVARGTRTCKTWSRVDDVAVNTCTSKSVQDLDRIRMDTFESLKRMKDVVSEHVEDEGGSSVSIDFVGIPSLSKDGSGAFDSASHARSACPSTQKKRAARRIELTFGPPTYHASLCFDWTLRRCSQPDGRL</sequence>
<comment type="caution">
    <text evidence="1">The sequence shown here is derived from an EMBL/GenBank/DDBJ whole genome shotgun (WGS) entry which is preliminary data.</text>
</comment>
<organism evidence="1 2">
    <name type="scientific">Peronosclerospora sorghi</name>
    <dbReference type="NCBI Taxonomy" id="230839"/>
    <lineage>
        <taxon>Eukaryota</taxon>
        <taxon>Sar</taxon>
        <taxon>Stramenopiles</taxon>
        <taxon>Oomycota</taxon>
        <taxon>Peronosporomycetes</taxon>
        <taxon>Peronosporales</taxon>
        <taxon>Peronosporaceae</taxon>
        <taxon>Peronosclerospora</taxon>
    </lineage>
</organism>
<reference evidence="1 2" key="1">
    <citation type="journal article" date="2022" name="bioRxiv">
        <title>The genome of the oomycete Peronosclerospora sorghi, a cosmopolitan pathogen of maize and sorghum, is inflated with dispersed pseudogenes.</title>
        <authorList>
            <person name="Fletcher K."/>
            <person name="Martin F."/>
            <person name="Isakeit T."/>
            <person name="Cavanaugh K."/>
            <person name="Magill C."/>
            <person name="Michelmore R."/>
        </authorList>
    </citation>
    <scope>NUCLEOTIDE SEQUENCE [LARGE SCALE GENOMIC DNA]</scope>
    <source>
        <strain evidence="1">P6</strain>
    </source>
</reference>
<evidence type="ECO:0000313" key="2">
    <source>
        <dbReference type="Proteomes" id="UP001163321"/>
    </source>
</evidence>
<gene>
    <name evidence="1" type="ORF">PsorP6_002977</name>
</gene>
<name>A0ACC0VIR3_9STRA</name>
<proteinExistence type="predicted"/>
<keyword evidence="2" id="KW-1185">Reference proteome</keyword>
<accession>A0ACC0VIR3</accession>
<evidence type="ECO:0000313" key="1">
    <source>
        <dbReference type="EMBL" id="KAI9906368.1"/>
    </source>
</evidence>
<dbReference type="Proteomes" id="UP001163321">
    <property type="component" value="Chromosome 8"/>
</dbReference>